<dbReference type="CDD" id="cd06171">
    <property type="entry name" value="Sigma70_r4"/>
    <property type="match status" value="1"/>
</dbReference>
<dbReference type="GO" id="GO:0003677">
    <property type="term" value="F:DNA binding"/>
    <property type="evidence" value="ECO:0007669"/>
    <property type="project" value="InterPro"/>
</dbReference>
<evidence type="ECO:0000259" key="6">
    <source>
        <dbReference type="Pfam" id="PF04542"/>
    </source>
</evidence>
<evidence type="ECO:0000313" key="11">
    <source>
        <dbReference type="Proteomes" id="UP000593998"/>
    </source>
</evidence>
<evidence type="ECO:0000313" key="9">
    <source>
        <dbReference type="EMBL" id="SMC50369.1"/>
    </source>
</evidence>
<proteinExistence type="inferred from homology"/>
<name>A0A1W1ZPM3_9MICO</name>
<dbReference type="InterPro" id="IPR013325">
    <property type="entry name" value="RNA_pol_sigma_r2"/>
</dbReference>
<dbReference type="PANTHER" id="PTHR43133:SF66">
    <property type="entry name" value="ECF RNA POLYMERASE SIGMA FACTOR SIGK"/>
    <property type="match status" value="1"/>
</dbReference>
<feature type="domain" description="RNA polymerase sigma factor 70 region 4 type 2" evidence="7">
    <location>
        <begin position="149"/>
        <end position="200"/>
    </location>
</feature>
<dbReference type="InterPro" id="IPR014284">
    <property type="entry name" value="RNA_pol_sigma-70_dom"/>
</dbReference>
<dbReference type="SUPFAM" id="SSF88946">
    <property type="entry name" value="Sigma2 domain of RNA polymerase sigma factors"/>
    <property type="match status" value="1"/>
</dbReference>
<evidence type="ECO:0000256" key="1">
    <source>
        <dbReference type="ARBA" id="ARBA00010641"/>
    </source>
</evidence>
<dbReference type="Gene3D" id="1.10.10.10">
    <property type="entry name" value="Winged helix-like DNA-binding domain superfamily/Winged helix DNA-binding domain"/>
    <property type="match status" value="1"/>
</dbReference>
<dbReference type="NCBIfam" id="NF007228">
    <property type="entry name" value="PRK09646.1"/>
    <property type="match status" value="1"/>
</dbReference>
<evidence type="ECO:0000256" key="3">
    <source>
        <dbReference type="ARBA" id="ARBA00023082"/>
    </source>
</evidence>
<dbReference type="Proteomes" id="UP000593998">
    <property type="component" value="Chromosome"/>
</dbReference>
<keyword evidence="4" id="KW-0804">Transcription</keyword>
<keyword evidence="3" id="KW-0731">Sigma factor</keyword>
<evidence type="ECO:0000313" key="10">
    <source>
        <dbReference type="Proteomes" id="UP000192634"/>
    </source>
</evidence>
<evidence type="ECO:0000256" key="5">
    <source>
        <dbReference type="SAM" id="MobiDB-lite"/>
    </source>
</evidence>
<dbReference type="PANTHER" id="PTHR43133">
    <property type="entry name" value="RNA POLYMERASE ECF-TYPE SIGMA FACTO"/>
    <property type="match status" value="1"/>
</dbReference>
<organism evidence="9 10">
    <name type="scientific">Janibacter indicus</name>
    <dbReference type="NCBI Taxonomy" id="857417"/>
    <lineage>
        <taxon>Bacteria</taxon>
        <taxon>Bacillati</taxon>
        <taxon>Actinomycetota</taxon>
        <taxon>Actinomycetes</taxon>
        <taxon>Micrococcales</taxon>
        <taxon>Intrasporangiaceae</taxon>
        <taxon>Janibacter</taxon>
    </lineage>
</organism>
<keyword evidence="2" id="KW-0805">Transcription regulation</keyword>
<dbReference type="InterPro" id="IPR013249">
    <property type="entry name" value="RNA_pol_sigma70_r4_t2"/>
</dbReference>
<evidence type="ECO:0000313" key="8">
    <source>
        <dbReference type="EMBL" id="QOK22043.1"/>
    </source>
</evidence>
<dbReference type="EMBL" id="FWXN01000004">
    <property type="protein sequence ID" value="SMC50369.1"/>
    <property type="molecule type" value="Genomic_DNA"/>
</dbReference>
<dbReference type="AlphaFoldDB" id="A0A1W1ZPM3"/>
<dbReference type="Proteomes" id="UP000192634">
    <property type="component" value="Unassembled WGS sequence"/>
</dbReference>
<dbReference type="GO" id="GO:0006352">
    <property type="term" value="P:DNA-templated transcription initiation"/>
    <property type="evidence" value="ECO:0007669"/>
    <property type="project" value="InterPro"/>
</dbReference>
<evidence type="ECO:0000256" key="4">
    <source>
        <dbReference type="ARBA" id="ARBA00023163"/>
    </source>
</evidence>
<dbReference type="Gene3D" id="1.10.1740.10">
    <property type="match status" value="1"/>
</dbReference>
<reference evidence="9 10" key="1">
    <citation type="submission" date="2017-04" db="EMBL/GenBank/DDBJ databases">
        <authorList>
            <person name="Afonso C.L."/>
            <person name="Miller P.J."/>
            <person name="Scott M.A."/>
            <person name="Spackman E."/>
            <person name="Goraichik I."/>
            <person name="Dimitrov K.M."/>
            <person name="Suarez D.L."/>
            <person name="Swayne D.E."/>
        </authorList>
    </citation>
    <scope>NUCLEOTIDE SEQUENCE [LARGE SCALE GENOMIC DNA]</scope>
    <source>
        <strain evidence="9 10">CGMCC 1.12511</strain>
    </source>
</reference>
<feature type="domain" description="RNA polymerase sigma-70 region 2" evidence="6">
    <location>
        <begin position="50"/>
        <end position="116"/>
    </location>
</feature>
<gene>
    <name evidence="8" type="primary">sigK</name>
    <name evidence="8" type="ORF">IGS73_13135</name>
    <name evidence="9" type="ORF">SAMN06296429_104136</name>
</gene>
<evidence type="ECO:0000256" key="2">
    <source>
        <dbReference type="ARBA" id="ARBA00023015"/>
    </source>
</evidence>
<dbReference type="Pfam" id="PF08281">
    <property type="entry name" value="Sigma70_r4_2"/>
    <property type="match status" value="1"/>
</dbReference>
<feature type="compositionally biased region" description="Basic and acidic residues" evidence="5">
    <location>
        <begin position="8"/>
        <end position="29"/>
    </location>
</feature>
<protein>
    <submittedName>
        <fullName evidence="8">ECF RNA polymerase sigma factor SigK</fullName>
    </submittedName>
    <submittedName>
        <fullName evidence="9">RNA polymerase sigma-70 factor, ECF subfamily</fullName>
    </submittedName>
</protein>
<sequence>MDLVPPPREQDPPDARTASEREPAHGGHDRLAHRLKQVAKGDEVAFAAVYDETAPRLHGLVLRILRNPAQSEEVTQEVYLEVWRRASHFDPRRGSAIGWLLTMAHRRAIDRVRSSQAAAVRDDGWHARSREVDFDTTAETATARIEAARVRSALDGLTANQREAVSLAYLGGYTHTEVASLLDLPLGTAKTRIRDGLIRLRDQLGVTP</sequence>
<dbReference type="OrthoDB" id="9784272at2"/>
<dbReference type="InterPro" id="IPR007627">
    <property type="entry name" value="RNA_pol_sigma70_r2"/>
</dbReference>
<accession>A0A1W1ZPM3</accession>
<dbReference type="NCBIfam" id="TIGR02937">
    <property type="entry name" value="sigma70-ECF"/>
    <property type="match status" value="1"/>
</dbReference>
<dbReference type="InterPro" id="IPR013324">
    <property type="entry name" value="RNA_pol_sigma_r3/r4-like"/>
</dbReference>
<feature type="region of interest" description="Disordered" evidence="5">
    <location>
        <begin position="1"/>
        <end position="29"/>
    </location>
</feature>
<evidence type="ECO:0000259" key="7">
    <source>
        <dbReference type="Pfam" id="PF08281"/>
    </source>
</evidence>
<dbReference type="SUPFAM" id="SSF88659">
    <property type="entry name" value="Sigma3 and sigma4 domains of RNA polymerase sigma factors"/>
    <property type="match status" value="1"/>
</dbReference>
<dbReference type="InterPro" id="IPR039425">
    <property type="entry name" value="RNA_pol_sigma-70-like"/>
</dbReference>
<reference evidence="8 11" key="2">
    <citation type="submission" date="2020-10" db="EMBL/GenBank/DDBJ databases">
        <title>Janibacter indicus TT2 genome sequence.</title>
        <authorList>
            <person name="Lee K."/>
            <person name="Ganzorig M."/>
        </authorList>
    </citation>
    <scope>NUCLEOTIDE SEQUENCE [LARGE SCALE GENOMIC DNA]</scope>
    <source>
        <strain evidence="8 11">TT2</strain>
    </source>
</reference>
<dbReference type="EMBL" id="CP062789">
    <property type="protein sequence ID" value="QOK22043.1"/>
    <property type="molecule type" value="Genomic_DNA"/>
</dbReference>
<dbReference type="Pfam" id="PF04542">
    <property type="entry name" value="Sigma70_r2"/>
    <property type="match status" value="1"/>
</dbReference>
<dbReference type="GO" id="GO:0016987">
    <property type="term" value="F:sigma factor activity"/>
    <property type="evidence" value="ECO:0007669"/>
    <property type="project" value="UniProtKB-KW"/>
</dbReference>
<dbReference type="InterPro" id="IPR036388">
    <property type="entry name" value="WH-like_DNA-bd_sf"/>
</dbReference>
<comment type="similarity">
    <text evidence="1">Belongs to the sigma-70 factor family. ECF subfamily.</text>
</comment>